<protein>
    <recommendedName>
        <fullName evidence="1">Myo-inositol-1-phosphate synthase GAPDH-like domain-containing protein</fullName>
    </recommendedName>
</protein>
<dbReference type="GO" id="GO:0004512">
    <property type="term" value="F:inositol-3-phosphate synthase activity"/>
    <property type="evidence" value="ECO:0007669"/>
    <property type="project" value="TreeGrafter"/>
</dbReference>
<dbReference type="AlphaFoldDB" id="A0A0F8Z3U5"/>
<dbReference type="Pfam" id="PF01658">
    <property type="entry name" value="Inos-1-P_synth"/>
    <property type="match status" value="1"/>
</dbReference>
<evidence type="ECO:0000259" key="1">
    <source>
        <dbReference type="Pfam" id="PF01658"/>
    </source>
</evidence>
<reference evidence="2" key="1">
    <citation type="journal article" date="2015" name="Nature">
        <title>Complex archaea that bridge the gap between prokaryotes and eukaryotes.</title>
        <authorList>
            <person name="Spang A."/>
            <person name="Saw J.H."/>
            <person name="Jorgensen S.L."/>
            <person name="Zaremba-Niedzwiedzka K."/>
            <person name="Martijn J."/>
            <person name="Lind A.E."/>
            <person name="van Eijk R."/>
            <person name="Schleper C."/>
            <person name="Guy L."/>
            <person name="Ettema T.J."/>
        </authorList>
    </citation>
    <scope>NUCLEOTIDE SEQUENCE</scope>
</reference>
<dbReference type="InterPro" id="IPR052199">
    <property type="entry name" value="MIPS"/>
</dbReference>
<dbReference type="InterPro" id="IPR013021">
    <property type="entry name" value="Myo-inos-1-P_Synthase_GAPDH"/>
</dbReference>
<dbReference type="PANTHER" id="PTHR43125:SF1">
    <property type="entry name" value="INOSITOL-3-PHOSPHATE SYNTHASE"/>
    <property type="match status" value="1"/>
</dbReference>
<name>A0A0F8Z3U5_9ZZZZ</name>
<dbReference type="Gene3D" id="3.30.360.10">
    <property type="entry name" value="Dihydrodipicolinate Reductase, domain 2"/>
    <property type="match status" value="1"/>
</dbReference>
<sequence length="94" mass="10940">ITHLTLEHLFQKRDVKLEKTYQLNTGGNTDFLNMHNRERLASKKKSKTESVQSVVEERMADEDIHVGPGDYVAWQKDNKSVLSGCRENFLKMYL</sequence>
<comment type="caution">
    <text evidence="2">The sequence shown here is derived from an EMBL/GenBank/DDBJ whole genome shotgun (WGS) entry which is preliminary data.</text>
</comment>
<proteinExistence type="predicted"/>
<accession>A0A0F8Z3U5</accession>
<feature type="domain" description="Myo-inositol-1-phosphate synthase GAPDH-like" evidence="1">
    <location>
        <begin position="1"/>
        <end position="81"/>
    </location>
</feature>
<gene>
    <name evidence="2" type="ORF">LCGC14_2820500</name>
</gene>
<dbReference type="GO" id="GO:0006021">
    <property type="term" value="P:inositol biosynthetic process"/>
    <property type="evidence" value="ECO:0007669"/>
    <property type="project" value="TreeGrafter"/>
</dbReference>
<feature type="non-terminal residue" evidence="2">
    <location>
        <position position="1"/>
    </location>
</feature>
<dbReference type="PANTHER" id="PTHR43125">
    <property type="entry name" value="INOSITOL-3-PHOSPHATE SYNTHASE"/>
    <property type="match status" value="1"/>
</dbReference>
<evidence type="ECO:0000313" key="2">
    <source>
        <dbReference type="EMBL" id="KKK80735.1"/>
    </source>
</evidence>
<dbReference type="SUPFAM" id="SSF55347">
    <property type="entry name" value="Glyceraldehyde-3-phosphate dehydrogenase-like, C-terminal domain"/>
    <property type="match status" value="1"/>
</dbReference>
<organism evidence="2">
    <name type="scientific">marine sediment metagenome</name>
    <dbReference type="NCBI Taxonomy" id="412755"/>
    <lineage>
        <taxon>unclassified sequences</taxon>
        <taxon>metagenomes</taxon>
        <taxon>ecological metagenomes</taxon>
    </lineage>
</organism>
<dbReference type="EMBL" id="LAZR01053443">
    <property type="protein sequence ID" value="KKK80735.1"/>
    <property type="molecule type" value="Genomic_DNA"/>
</dbReference>